<keyword evidence="2" id="KW-1185">Reference proteome</keyword>
<reference evidence="1" key="1">
    <citation type="submission" date="2020-05" db="EMBL/GenBank/DDBJ databases">
        <title>Large-scale comparative analyses of tick genomes elucidate their genetic diversity and vector capacities.</title>
        <authorList>
            <person name="Jia N."/>
            <person name="Wang J."/>
            <person name="Shi W."/>
            <person name="Du L."/>
            <person name="Sun Y."/>
            <person name="Zhan W."/>
            <person name="Jiang J."/>
            <person name="Wang Q."/>
            <person name="Zhang B."/>
            <person name="Ji P."/>
            <person name="Sakyi L.B."/>
            <person name="Cui X."/>
            <person name="Yuan T."/>
            <person name="Jiang B."/>
            <person name="Yang W."/>
            <person name="Lam T.T.-Y."/>
            <person name="Chang Q."/>
            <person name="Ding S."/>
            <person name="Wang X."/>
            <person name="Zhu J."/>
            <person name="Ruan X."/>
            <person name="Zhao L."/>
            <person name="Wei J."/>
            <person name="Que T."/>
            <person name="Du C."/>
            <person name="Cheng J."/>
            <person name="Dai P."/>
            <person name="Han X."/>
            <person name="Huang E."/>
            <person name="Gao Y."/>
            <person name="Liu J."/>
            <person name="Shao H."/>
            <person name="Ye R."/>
            <person name="Li L."/>
            <person name="Wei W."/>
            <person name="Wang X."/>
            <person name="Wang C."/>
            <person name="Yang T."/>
            <person name="Huo Q."/>
            <person name="Li W."/>
            <person name="Guo W."/>
            <person name="Chen H."/>
            <person name="Zhou L."/>
            <person name="Ni X."/>
            <person name="Tian J."/>
            <person name="Zhou Y."/>
            <person name="Sheng Y."/>
            <person name="Liu T."/>
            <person name="Pan Y."/>
            <person name="Xia L."/>
            <person name="Li J."/>
            <person name="Zhao F."/>
            <person name="Cao W."/>
        </authorList>
    </citation>
    <scope>NUCLEOTIDE SEQUENCE</scope>
    <source>
        <strain evidence="1">Hyas-2018</strain>
    </source>
</reference>
<accession>A0ACB7TKF9</accession>
<gene>
    <name evidence="1" type="ORF">HPB50_019736</name>
</gene>
<evidence type="ECO:0000313" key="1">
    <source>
        <dbReference type="EMBL" id="KAH6947548.1"/>
    </source>
</evidence>
<sequence length="164" mass="17185">MGSFRSPPSFPLFPALSRARRARAAAPVRASGSGPTRAAAPTARRTALLLVARPVPQTASPSDGSERSTCALARCSSARRRPRALGITPLSSEQVGSADWRARRSLAPCAACYPAALAAFGQSLLYVRWTATQSVGAHACLTDSLRAPLLDAVLHLSRHTGALQ</sequence>
<organism evidence="1 2">
    <name type="scientific">Hyalomma asiaticum</name>
    <name type="common">Tick</name>
    <dbReference type="NCBI Taxonomy" id="266040"/>
    <lineage>
        <taxon>Eukaryota</taxon>
        <taxon>Metazoa</taxon>
        <taxon>Ecdysozoa</taxon>
        <taxon>Arthropoda</taxon>
        <taxon>Chelicerata</taxon>
        <taxon>Arachnida</taxon>
        <taxon>Acari</taxon>
        <taxon>Parasitiformes</taxon>
        <taxon>Ixodida</taxon>
        <taxon>Ixodoidea</taxon>
        <taxon>Ixodidae</taxon>
        <taxon>Hyalomminae</taxon>
        <taxon>Hyalomma</taxon>
    </lineage>
</organism>
<evidence type="ECO:0000313" key="2">
    <source>
        <dbReference type="Proteomes" id="UP000821845"/>
    </source>
</evidence>
<comment type="caution">
    <text evidence="1">The sequence shown here is derived from an EMBL/GenBank/DDBJ whole genome shotgun (WGS) entry which is preliminary data.</text>
</comment>
<dbReference type="Proteomes" id="UP000821845">
    <property type="component" value="Chromosome 1"/>
</dbReference>
<protein>
    <submittedName>
        <fullName evidence="1">Uncharacterized protein</fullName>
    </submittedName>
</protein>
<name>A0ACB7TKF9_HYAAI</name>
<proteinExistence type="predicted"/>
<dbReference type="EMBL" id="CM023481">
    <property type="protein sequence ID" value="KAH6947548.1"/>
    <property type="molecule type" value="Genomic_DNA"/>
</dbReference>